<organism evidence="7 8">
    <name type="scientific">Cryptosporidium xiaoi</name>
    <dbReference type="NCBI Taxonomy" id="659607"/>
    <lineage>
        <taxon>Eukaryota</taxon>
        <taxon>Sar</taxon>
        <taxon>Alveolata</taxon>
        <taxon>Apicomplexa</taxon>
        <taxon>Conoidasida</taxon>
        <taxon>Coccidia</taxon>
        <taxon>Eucoccidiorida</taxon>
        <taxon>Eimeriorina</taxon>
        <taxon>Cryptosporidiidae</taxon>
        <taxon>Cryptosporidium</taxon>
    </lineage>
</organism>
<keyword evidence="5 6" id="KW-0472">Membrane</keyword>
<reference evidence="7 8" key="1">
    <citation type="submission" date="2023-10" db="EMBL/GenBank/DDBJ databases">
        <title>Comparative genomics analysis reveals potential genetic determinants of host preference in Cryptosporidium xiaoi.</title>
        <authorList>
            <person name="Xiao L."/>
            <person name="Li J."/>
        </authorList>
    </citation>
    <scope>NUCLEOTIDE SEQUENCE [LARGE SCALE GENOMIC DNA]</scope>
    <source>
        <strain evidence="7 8">52996</strain>
    </source>
</reference>
<dbReference type="PANTHER" id="PTHR13019">
    <property type="entry name" value="GOLGI APPARATUS MEMBRANE PROTEIN TVP23"/>
    <property type="match status" value="1"/>
</dbReference>
<evidence type="ECO:0000256" key="6">
    <source>
        <dbReference type="RuleBase" id="RU361206"/>
    </source>
</evidence>
<dbReference type="Pfam" id="PF05832">
    <property type="entry name" value="DUF846"/>
    <property type="match status" value="1"/>
</dbReference>
<protein>
    <recommendedName>
        <fullName evidence="6">Golgi apparatus membrane protein TVP23 homolog</fullName>
    </recommendedName>
</protein>
<evidence type="ECO:0000256" key="5">
    <source>
        <dbReference type="ARBA" id="ARBA00023136"/>
    </source>
</evidence>
<evidence type="ECO:0000256" key="3">
    <source>
        <dbReference type="ARBA" id="ARBA00022692"/>
    </source>
</evidence>
<evidence type="ECO:0000313" key="8">
    <source>
        <dbReference type="Proteomes" id="UP001311799"/>
    </source>
</evidence>
<evidence type="ECO:0000256" key="2">
    <source>
        <dbReference type="ARBA" id="ARBA00005467"/>
    </source>
</evidence>
<dbReference type="AlphaFoldDB" id="A0AAV9XWZ0"/>
<evidence type="ECO:0000313" key="7">
    <source>
        <dbReference type="EMBL" id="KAK6588417.1"/>
    </source>
</evidence>
<accession>A0AAV9XWZ0</accession>
<dbReference type="GO" id="GO:0009306">
    <property type="term" value="P:protein secretion"/>
    <property type="evidence" value="ECO:0007669"/>
    <property type="project" value="TreeGrafter"/>
</dbReference>
<dbReference type="GO" id="GO:0000139">
    <property type="term" value="C:Golgi membrane"/>
    <property type="evidence" value="ECO:0007669"/>
    <property type="project" value="TreeGrafter"/>
</dbReference>
<name>A0AAV9XWZ0_9CRYT</name>
<comment type="subcellular location">
    <subcellularLocation>
        <location evidence="1 6">Membrane</location>
        <topology evidence="1 6">Multi-pass membrane protein</topology>
    </subcellularLocation>
</comment>
<dbReference type="PANTHER" id="PTHR13019:SF7">
    <property type="entry name" value="GOLGI APPARATUS MEMBRANE PROTEIN TVP23"/>
    <property type="match status" value="1"/>
</dbReference>
<keyword evidence="3 6" id="KW-0812">Transmembrane</keyword>
<dbReference type="InterPro" id="IPR008564">
    <property type="entry name" value="TVP23-like"/>
</dbReference>
<gene>
    <name evidence="7" type="ORF">RS030_4640</name>
</gene>
<dbReference type="EMBL" id="JAWDEY010000032">
    <property type="protein sequence ID" value="KAK6588417.1"/>
    <property type="molecule type" value="Genomic_DNA"/>
</dbReference>
<keyword evidence="4 6" id="KW-1133">Transmembrane helix</keyword>
<comment type="similarity">
    <text evidence="2 6">Belongs to the TVP23 family.</text>
</comment>
<feature type="transmembrane region" description="Helical" evidence="6">
    <location>
        <begin position="49"/>
        <end position="73"/>
    </location>
</feature>
<evidence type="ECO:0000256" key="1">
    <source>
        <dbReference type="ARBA" id="ARBA00004141"/>
    </source>
</evidence>
<dbReference type="GO" id="GO:0016192">
    <property type="term" value="P:vesicle-mediated transport"/>
    <property type="evidence" value="ECO:0007669"/>
    <property type="project" value="TreeGrafter"/>
</dbReference>
<dbReference type="Proteomes" id="UP001311799">
    <property type="component" value="Unassembled WGS sequence"/>
</dbReference>
<feature type="transmembrane region" description="Helical" evidence="6">
    <location>
        <begin position="143"/>
        <end position="165"/>
    </location>
</feature>
<evidence type="ECO:0000256" key="4">
    <source>
        <dbReference type="ARBA" id="ARBA00022989"/>
    </source>
</evidence>
<keyword evidence="8" id="KW-1185">Reference proteome</keyword>
<sequence>MELEFVRPNSISGPLDSHSINNKNAMMNEDATNTPIISNFLGSTSHPTICLFHVIFKILSFISFMFGPLFFHFFSKNSFILSFSLTSILLSLDFWTVKNVTGRILIRMRWWYEISKDGETIWMFETDNQSETKNGGSSSADKSIFWGVTYIWTFIWISIFILQVVSFKLKWMSLSIIAITLSCTNLIGYTKCAGSSQSSQKDWITNLAIRTIVNNAQNIV</sequence>
<feature type="transmembrane region" description="Helical" evidence="6">
    <location>
        <begin position="79"/>
        <end position="97"/>
    </location>
</feature>
<proteinExistence type="inferred from homology"/>
<comment type="caution">
    <text evidence="7">The sequence shown here is derived from an EMBL/GenBank/DDBJ whole genome shotgun (WGS) entry which is preliminary data.</text>
</comment>